<reference evidence="2 3" key="1">
    <citation type="submission" date="2016-09" db="EMBL/GenBank/DDBJ databases">
        <title>Genome Sequence of Lactobacillus sunkii Strain CG01.</title>
        <authorList>
            <person name="Poehlein A."/>
            <person name="Gabris C."/>
            <person name="Bengelsdorf F.R."/>
            <person name="Duerre P."/>
            <person name="Daniel R."/>
        </authorList>
    </citation>
    <scope>NUCLEOTIDE SEQUENCE [LARGE SCALE GENOMIC DNA]</scope>
    <source>
        <strain evidence="2 3">CG_D</strain>
    </source>
</reference>
<protein>
    <recommendedName>
        <fullName evidence="1">Wadjet protein JetD C-terminal domain-containing protein</fullName>
    </recommendedName>
</protein>
<organism evidence="2 3">
    <name type="scientific">Lentilactobacillus sunkii</name>
    <dbReference type="NCBI Taxonomy" id="481719"/>
    <lineage>
        <taxon>Bacteria</taxon>
        <taxon>Bacillati</taxon>
        <taxon>Bacillota</taxon>
        <taxon>Bacilli</taxon>
        <taxon>Lactobacillales</taxon>
        <taxon>Lactobacillaceae</taxon>
        <taxon>Lentilactobacillus</taxon>
    </lineage>
</organism>
<dbReference type="SUPFAM" id="SSF56726">
    <property type="entry name" value="DNA topoisomerase IV, alpha subunit"/>
    <property type="match status" value="1"/>
</dbReference>
<dbReference type="Proteomes" id="UP000177010">
    <property type="component" value="Unassembled WGS sequence"/>
</dbReference>
<dbReference type="AlphaFoldDB" id="A0A1E7XIC6"/>
<evidence type="ECO:0000259" key="1">
    <source>
        <dbReference type="Pfam" id="PF09983"/>
    </source>
</evidence>
<sequence>MINYIEKFEEETGKHLGDDAKRLTPLFEEIRFGHVLPPKGQQAVDCGFIAHTFNDPGENPLIYTYYHWVIENVFTDTVIRELPAKIIGDEFICANIFETDWPQPLTVNKWQLDQVLTVKLLAKKAVVIENNGVFIWLLHRHPDWPLILQSGNNFNVVYRNVMKMLSHRMRLSYLGDLDTEGIKIVDLLTKMIDEQGGESRELSALQNLGQLANWIAVYGVSNESTNRIHHDETIMNPVWQEEANFLEINRQFVEQEQLIREYERIIPEWLSWN</sequence>
<dbReference type="STRING" id="481719.LASUN_03830"/>
<dbReference type="InterPro" id="IPR024534">
    <property type="entry name" value="JetD_C"/>
</dbReference>
<dbReference type="RefSeq" id="WP_070367127.1">
    <property type="nucleotide sequence ID" value="NZ_JAZHVW010000021.1"/>
</dbReference>
<dbReference type="GO" id="GO:0005694">
    <property type="term" value="C:chromosome"/>
    <property type="evidence" value="ECO:0007669"/>
    <property type="project" value="InterPro"/>
</dbReference>
<gene>
    <name evidence="2" type="ORF">LASUN_03830</name>
</gene>
<evidence type="ECO:0000313" key="3">
    <source>
        <dbReference type="Proteomes" id="UP000177010"/>
    </source>
</evidence>
<dbReference type="InterPro" id="IPR036078">
    <property type="entry name" value="Spo11/TopoVI_A_sf"/>
</dbReference>
<comment type="caution">
    <text evidence="2">The sequence shown here is derived from an EMBL/GenBank/DDBJ whole genome shotgun (WGS) entry which is preliminary data.</text>
</comment>
<evidence type="ECO:0000313" key="2">
    <source>
        <dbReference type="EMBL" id="OFA12860.1"/>
    </source>
</evidence>
<dbReference type="EMBL" id="MIQE01000004">
    <property type="protein sequence ID" value="OFA12860.1"/>
    <property type="molecule type" value="Genomic_DNA"/>
</dbReference>
<proteinExistence type="predicted"/>
<name>A0A1E7XIC6_9LACO</name>
<accession>A0A1E7XIC6</accession>
<feature type="domain" description="Wadjet protein JetD C-terminal" evidence="1">
    <location>
        <begin position="104"/>
        <end position="191"/>
    </location>
</feature>
<dbReference type="GO" id="GO:0003677">
    <property type="term" value="F:DNA binding"/>
    <property type="evidence" value="ECO:0007669"/>
    <property type="project" value="InterPro"/>
</dbReference>
<dbReference type="Pfam" id="PF09983">
    <property type="entry name" value="JetD_C"/>
    <property type="match status" value="1"/>
</dbReference>